<comment type="caution">
    <text evidence="3">The sequence shown here is derived from an EMBL/GenBank/DDBJ whole genome shotgun (WGS) entry which is preliminary data.</text>
</comment>
<protein>
    <submittedName>
        <fullName evidence="3">Mitochondrial protein</fullName>
    </submittedName>
</protein>
<dbReference type="Gene3D" id="3.10.10.10">
    <property type="entry name" value="HIV Type 1 Reverse Transcriptase, subunit A, domain 1"/>
    <property type="match status" value="1"/>
</dbReference>
<dbReference type="EMBL" id="BQNB010014233">
    <property type="protein sequence ID" value="GJT25707.1"/>
    <property type="molecule type" value="Genomic_DNA"/>
</dbReference>
<name>A0ABQ5CHD1_9ASTR</name>
<feature type="compositionally biased region" description="Pro residues" evidence="1">
    <location>
        <begin position="9"/>
        <end position="22"/>
    </location>
</feature>
<proteinExistence type="predicted"/>
<dbReference type="InterPro" id="IPR043128">
    <property type="entry name" value="Rev_trsase/Diguanyl_cyclase"/>
</dbReference>
<evidence type="ECO:0000313" key="4">
    <source>
        <dbReference type="Proteomes" id="UP001151760"/>
    </source>
</evidence>
<feature type="domain" description="Reverse transcriptase" evidence="2">
    <location>
        <begin position="166"/>
        <end position="328"/>
    </location>
</feature>
<dbReference type="CDD" id="cd01647">
    <property type="entry name" value="RT_LTR"/>
    <property type="match status" value="1"/>
</dbReference>
<dbReference type="Proteomes" id="UP001151760">
    <property type="component" value="Unassembled WGS sequence"/>
</dbReference>
<dbReference type="PANTHER" id="PTHR24559:SF450">
    <property type="entry name" value="RNA-DIRECTED DNA POLYMERASE HOMOLOG"/>
    <property type="match status" value="1"/>
</dbReference>
<dbReference type="Gene3D" id="3.30.70.270">
    <property type="match status" value="1"/>
</dbReference>
<dbReference type="InterPro" id="IPR053134">
    <property type="entry name" value="RNA-dir_DNA_polymerase"/>
</dbReference>
<evidence type="ECO:0000256" key="1">
    <source>
        <dbReference type="SAM" id="MobiDB-lite"/>
    </source>
</evidence>
<gene>
    <name evidence="3" type="ORF">Tco_0895644</name>
</gene>
<reference evidence="3" key="2">
    <citation type="submission" date="2022-01" db="EMBL/GenBank/DDBJ databases">
        <authorList>
            <person name="Yamashiro T."/>
            <person name="Shiraishi A."/>
            <person name="Satake H."/>
            <person name="Nakayama K."/>
        </authorList>
    </citation>
    <scope>NUCLEOTIDE SEQUENCE</scope>
</reference>
<reference evidence="3" key="1">
    <citation type="journal article" date="2022" name="Int. J. Mol. Sci.">
        <title>Draft Genome of Tanacetum Coccineum: Genomic Comparison of Closely Related Tanacetum-Family Plants.</title>
        <authorList>
            <person name="Yamashiro T."/>
            <person name="Shiraishi A."/>
            <person name="Nakayama K."/>
            <person name="Satake H."/>
        </authorList>
    </citation>
    <scope>NUCLEOTIDE SEQUENCE</scope>
</reference>
<feature type="region of interest" description="Disordered" evidence="1">
    <location>
        <begin position="1"/>
        <end position="31"/>
    </location>
</feature>
<sequence length="328" mass="38020">MGLRTATYPPKPPLLALPPAPRPGSSNRVRRQLTQKELEDKRAKNQCFYCDQRYVPSHKCSGQLYALEVVTNVLEGEEVGYMGKQLVHILMDTSSTHNFLAMTATRRMECQLRRNVPLEVSLANGNQMLWHMNNNECSMNVDIQEVLNDFKSVFDEAVELMVNELLDSGIIRDSNSPFPSLIVMVKKKDGNWRMCVDYIKLNKYTMKDNFSIPVIEELVDELNGDKVICKLDLRSGYHQIRMKEEYIHKTAFRTHEDHYEFLVMPFGLTIAPSSFQALMNTVFKPFLKNFVLVFFDDILIYNPNMEDHLKHLRCVLSTMQNHTLYAKQ</sequence>
<dbReference type="SUPFAM" id="SSF56672">
    <property type="entry name" value="DNA/RNA polymerases"/>
    <property type="match status" value="1"/>
</dbReference>
<organism evidence="3 4">
    <name type="scientific">Tanacetum coccineum</name>
    <dbReference type="NCBI Taxonomy" id="301880"/>
    <lineage>
        <taxon>Eukaryota</taxon>
        <taxon>Viridiplantae</taxon>
        <taxon>Streptophyta</taxon>
        <taxon>Embryophyta</taxon>
        <taxon>Tracheophyta</taxon>
        <taxon>Spermatophyta</taxon>
        <taxon>Magnoliopsida</taxon>
        <taxon>eudicotyledons</taxon>
        <taxon>Gunneridae</taxon>
        <taxon>Pentapetalae</taxon>
        <taxon>asterids</taxon>
        <taxon>campanulids</taxon>
        <taxon>Asterales</taxon>
        <taxon>Asteraceae</taxon>
        <taxon>Asteroideae</taxon>
        <taxon>Anthemideae</taxon>
        <taxon>Anthemidinae</taxon>
        <taxon>Tanacetum</taxon>
    </lineage>
</organism>
<dbReference type="InterPro" id="IPR043502">
    <property type="entry name" value="DNA/RNA_pol_sf"/>
</dbReference>
<dbReference type="PROSITE" id="PS50878">
    <property type="entry name" value="RT_POL"/>
    <property type="match status" value="1"/>
</dbReference>
<keyword evidence="4" id="KW-1185">Reference proteome</keyword>
<dbReference type="Pfam" id="PF00078">
    <property type="entry name" value="RVT_1"/>
    <property type="match status" value="1"/>
</dbReference>
<dbReference type="PANTHER" id="PTHR24559">
    <property type="entry name" value="TRANSPOSON TY3-I GAG-POL POLYPROTEIN"/>
    <property type="match status" value="1"/>
</dbReference>
<evidence type="ECO:0000313" key="3">
    <source>
        <dbReference type="EMBL" id="GJT25707.1"/>
    </source>
</evidence>
<accession>A0ABQ5CHD1</accession>
<dbReference type="InterPro" id="IPR000477">
    <property type="entry name" value="RT_dom"/>
</dbReference>
<evidence type="ECO:0000259" key="2">
    <source>
        <dbReference type="PROSITE" id="PS50878"/>
    </source>
</evidence>